<protein>
    <submittedName>
        <fullName evidence="1">Uncharacterized protein</fullName>
    </submittedName>
</protein>
<evidence type="ECO:0000313" key="1">
    <source>
        <dbReference type="EMBL" id="KAK3221701.1"/>
    </source>
</evidence>
<dbReference type="Proteomes" id="UP001281410">
    <property type="component" value="Unassembled WGS sequence"/>
</dbReference>
<organism evidence="1 2">
    <name type="scientific">Dipteronia sinensis</name>
    <dbReference type="NCBI Taxonomy" id="43782"/>
    <lineage>
        <taxon>Eukaryota</taxon>
        <taxon>Viridiplantae</taxon>
        <taxon>Streptophyta</taxon>
        <taxon>Embryophyta</taxon>
        <taxon>Tracheophyta</taxon>
        <taxon>Spermatophyta</taxon>
        <taxon>Magnoliopsida</taxon>
        <taxon>eudicotyledons</taxon>
        <taxon>Gunneridae</taxon>
        <taxon>Pentapetalae</taxon>
        <taxon>rosids</taxon>
        <taxon>malvids</taxon>
        <taxon>Sapindales</taxon>
        <taxon>Sapindaceae</taxon>
        <taxon>Hippocastanoideae</taxon>
        <taxon>Acereae</taxon>
        <taxon>Dipteronia</taxon>
    </lineage>
</organism>
<keyword evidence="2" id="KW-1185">Reference proteome</keyword>
<dbReference type="EMBL" id="JANJYJ010000003">
    <property type="protein sequence ID" value="KAK3221701.1"/>
    <property type="molecule type" value="Genomic_DNA"/>
</dbReference>
<sequence length="51" mass="5627">MTPISTKTDVNDIFAIPGGRNSGRIGVIEYMRGTLEPSTFKMQPNMKLQLA</sequence>
<dbReference type="AlphaFoldDB" id="A0AAE0AP85"/>
<reference evidence="1" key="1">
    <citation type="journal article" date="2023" name="Plant J.">
        <title>Genome sequences and population genomics provide insights into the demographic history, inbreeding, and mutation load of two 'living fossil' tree species of Dipteronia.</title>
        <authorList>
            <person name="Feng Y."/>
            <person name="Comes H.P."/>
            <person name="Chen J."/>
            <person name="Zhu S."/>
            <person name="Lu R."/>
            <person name="Zhang X."/>
            <person name="Li P."/>
            <person name="Qiu J."/>
            <person name="Olsen K.M."/>
            <person name="Qiu Y."/>
        </authorList>
    </citation>
    <scope>NUCLEOTIDE SEQUENCE</scope>
    <source>
        <strain evidence="1">NBL</strain>
    </source>
</reference>
<gene>
    <name evidence="1" type="ORF">Dsin_008726</name>
</gene>
<name>A0AAE0AP85_9ROSI</name>
<comment type="caution">
    <text evidence="1">The sequence shown here is derived from an EMBL/GenBank/DDBJ whole genome shotgun (WGS) entry which is preliminary data.</text>
</comment>
<proteinExistence type="predicted"/>
<accession>A0AAE0AP85</accession>
<evidence type="ECO:0000313" key="2">
    <source>
        <dbReference type="Proteomes" id="UP001281410"/>
    </source>
</evidence>